<feature type="compositionally biased region" description="Basic and acidic residues" evidence="2">
    <location>
        <begin position="21"/>
        <end position="39"/>
    </location>
</feature>
<feature type="region of interest" description="Disordered" evidence="2">
    <location>
        <begin position="356"/>
        <end position="404"/>
    </location>
</feature>
<feature type="compositionally biased region" description="Basic and acidic residues" evidence="2">
    <location>
        <begin position="421"/>
        <end position="432"/>
    </location>
</feature>
<feature type="region of interest" description="Disordered" evidence="2">
    <location>
        <begin position="747"/>
        <end position="983"/>
    </location>
</feature>
<feature type="compositionally biased region" description="Low complexity" evidence="2">
    <location>
        <begin position="72"/>
        <end position="89"/>
    </location>
</feature>
<dbReference type="GO" id="GO:0003723">
    <property type="term" value="F:RNA binding"/>
    <property type="evidence" value="ECO:0007669"/>
    <property type="project" value="InterPro"/>
</dbReference>
<feature type="compositionally biased region" description="Low complexity" evidence="2">
    <location>
        <begin position="371"/>
        <end position="380"/>
    </location>
</feature>
<dbReference type="SMART" id="SM00343">
    <property type="entry name" value="ZnF_C2HC"/>
    <property type="match status" value="3"/>
</dbReference>
<feature type="compositionally biased region" description="Polar residues" evidence="2">
    <location>
        <begin position="181"/>
        <end position="203"/>
    </location>
</feature>
<feature type="compositionally biased region" description="Polar residues" evidence="2">
    <location>
        <begin position="120"/>
        <end position="135"/>
    </location>
</feature>
<dbReference type="GO" id="GO:0008270">
    <property type="term" value="F:zinc ion binding"/>
    <property type="evidence" value="ECO:0007669"/>
    <property type="project" value="UniProtKB-KW"/>
</dbReference>
<accession>A0A1B8XZ94</accession>
<feature type="region of interest" description="Disordered" evidence="2">
    <location>
        <begin position="504"/>
        <end position="542"/>
    </location>
</feature>
<feature type="compositionally biased region" description="Polar residues" evidence="2">
    <location>
        <begin position="507"/>
        <end position="521"/>
    </location>
</feature>
<feature type="domain" description="CCHC-type" evidence="3">
    <location>
        <begin position="700"/>
        <end position="716"/>
    </location>
</feature>
<feature type="region of interest" description="Disordered" evidence="2">
    <location>
        <begin position="1"/>
        <end position="275"/>
    </location>
</feature>
<keyword evidence="1" id="KW-0479">Metal-binding</keyword>
<gene>
    <name evidence="4" type="ORF">XENTR_v90028857mg</name>
</gene>
<dbReference type="Pfam" id="PF23058">
    <property type="entry name" value="RBD_ZCCHC3_2nd"/>
    <property type="match status" value="1"/>
</dbReference>
<organism evidence="4">
    <name type="scientific">Xenopus tropicalis</name>
    <name type="common">Western clawed frog</name>
    <name type="synonym">Silurana tropicalis</name>
    <dbReference type="NCBI Taxonomy" id="8364"/>
    <lineage>
        <taxon>Eukaryota</taxon>
        <taxon>Metazoa</taxon>
        <taxon>Chordata</taxon>
        <taxon>Craniata</taxon>
        <taxon>Vertebrata</taxon>
        <taxon>Euteleostomi</taxon>
        <taxon>Amphibia</taxon>
        <taxon>Batrachia</taxon>
        <taxon>Anura</taxon>
        <taxon>Pipoidea</taxon>
        <taxon>Pipidae</taxon>
        <taxon>Xenopodinae</taxon>
        <taxon>Xenopus</taxon>
        <taxon>Silurana</taxon>
    </lineage>
</organism>
<feature type="compositionally biased region" description="Basic and acidic residues" evidence="2">
    <location>
        <begin position="356"/>
        <end position="366"/>
    </location>
</feature>
<dbReference type="SUPFAM" id="SSF57756">
    <property type="entry name" value="Retrovirus zinc finger-like domains"/>
    <property type="match status" value="1"/>
</dbReference>
<reference evidence="4" key="2">
    <citation type="journal article" date="2010" name="Science">
        <title>The genome of the Western clawed frog Xenopus tropicalis.</title>
        <authorList>
            <person name="Hellsten U."/>
            <person name="Harland R.M."/>
            <person name="Gilchrist M.J."/>
            <person name="Hendrix D."/>
            <person name="Jurka J."/>
            <person name="Kapitonov V."/>
            <person name="Ovcharenko I."/>
            <person name="Putnam N.H."/>
            <person name="Shu S."/>
            <person name="Taher L."/>
            <person name="Blitz I.L."/>
            <person name="Blumberg B."/>
            <person name="Dichmann D.S."/>
            <person name="Dubchak I."/>
            <person name="Amaya E."/>
            <person name="Detter J.C."/>
            <person name="Fletcher R."/>
            <person name="Gerhard D.S."/>
            <person name="Goodstein D."/>
            <person name="Graves T."/>
            <person name="Grigoriev I.V."/>
            <person name="Grimwood J."/>
            <person name="Kawashima T."/>
            <person name="Lindquist E."/>
            <person name="Lucas S.M."/>
            <person name="Mead P.E."/>
            <person name="Mitros T."/>
            <person name="Ogino H."/>
            <person name="Ohta Y."/>
            <person name="Poliakov A.V."/>
            <person name="Pollet N."/>
            <person name="Robert J."/>
            <person name="Salamov A."/>
            <person name="Sater A.K."/>
            <person name="Schmutz J."/>
            <person name="Terry A."/>
            <person name="Vize P.D."/>
            <person name="Warren W.C."/>
            <person name="Wells D."/>
            <person name="Wills A."/>
            <person name="Wilson R.K."/>
            <person name="Zimmerman L.B."/>
            <person name="Zorn A.M."/>
            <person name="Grainger R."/>
            <person name="Grammer T."/>
            <person name="Khokha M.K."/>
            <person name="Richardson P.M."/>
            <person name="Rokhsar D.S."/>
        </authorList>
    </citation>
    <scope>NUCLEOTIDE SEQUENCE [LARGE SCALE GENOMIC DNA]</scope>
    <source>
        <strain evidence="4">Nigerian</strain>
    </source>
</reference>
<feature type="compositionally biased region" description="Polar residues" evidence="2">
    <location>
        <begin position="825"/>
        <end position="842"/>
    </location>
</feature>
<dbReference type="AlphaFoldDB" id="A0A1B8XZ94"/>
<evidence type="ECO:0000313" key="4">
    <source>
        <dbReference type="EMBL" id="OCA16007.1"/>
    </source>
</evidence>
<dbReference type="InterPro" id="IPR036875">
    <property type="entry name" value="Znf_CCHC_sf"/>
</dbReference>
<keyword evidence="1" id="KW-0862">Zinc</keyword>
<reference evidence="4" key="3">
    <citation type="submission" date="2016-05" db="EMBL/GenBank/DDBJ databases">
        <title>WGS assembly of Xenopus tropicalis.</title>
        <authorList>
            <person name="Sessions A."/>
            <person name="Jenkins J."/>
            <person name="Mitros T."/>
            <person name="Lyons J.T."/>
            <person name="Dichmann D.S."/>
            <person name="Robert J."/>
            <person name="Harland R.M."/>
            <person name="Rokhsar D.S."/>
        </authorList>
    </citation>
    <scope>NUCLEOTIDE SEQUENCE</scope>
    <source>
        <strain evidence="4">Nigerian</strain>
    </source>
</reference>
<dbReference type="PANTHER" id="PTHR22639">
    <property type="entry name" value="GAG-RELATED PROTEIN"/>
    <property type="match status" value="1"/>
</dbReference>
<dbReference type="GO" id="GO:0003690">
    <property type="term" value="F:double-stranded DNA binding"/>
    <property type="evidence" value="ECO:0007669"/>
    <property type="project" value="InterPro"/>
</dbReference>
<sequence>MEPRAPRPAKQTAEGKTVGGRKSELVAEAPEVRRSERNKQKQQNAAELTPGAAEEGTGGVSTKPPVPKAKKSQGSVSVGASPSGATVGGEATLNAKGASNRKKQDGGKAVSQLPVGELQLPSSPVNITSGSQMCSTGGGGGEYVVPETPLEACAAGESPVEREKADYLSQSGRIAAEVSQAGESKSQDPAGNETPEPNSQLNPSAAKLSAATRGNEGSPAVSVGSDTSSGAGDSDGEQESQGSTDSDLHAKCQPTAQKSPDAPTDGNPQAPSHKDIVPLLQELNDIYKVKGKKEAAIVAQRKLIKAANNKTRGRLELDLITLKGELFEIEVSIERLLSKAGPWRETFENRERFEKMQKSLRQEVPYRSRKPSSTSHSASSDTEGEFKRPQAPAKKAPPKGKRKDAIHWQQLAFNVQEEVEQEKKQQQQREEFNVTQEDFPPLSPGAQPAHPKVAQGDPVAPIPSNSSAASGMSGVVHGGAVGMSEGAPVLAGVSAHRESVVMGAQGVSGSDGNKTPKQSVTAEGRDGRAQAGGERQQGQNPREWDVSFRIPQGLDAFWRLFDTLKNQPEWKNFDAIPVSRPETKNITIIVKNEGVPVNDVVLWLKRQCTLLAPLTRVCEDDVWTGGWKTEVELKVVDNVPQHLPNTFFIGKEKCICFYAGQSRRCFKCGSLNHLASSCLVERCAYCGKIGHTKKVCKIIKCNLCGKEGHPHRLCPKAWHNNNGQKGNMAEQEEDQLMFEAVQEVEQQCREELRQKPEAAKANQAQREVPVGDQSSKGRKAQSQEGSSNGQRVDDQRSSPQAGPSQAKKGLSEAPTNPPNAPDPKQQLSISRAASPQQSQEISLSPAPPLQEHPKKRKKKNKKNKRSSEQVDADSPEVGGWQFVKSSGKRSPGVMTFPETSNRYAQLQIEGDDSGEDDSNEDDSWGSIMEEEYQRMEKEVSLEQSAQQSAAFSQSTPRGGGTISADVGCSDASSEVVGPTISQPEVDLVTDVEVIPLGDEDPIPAGVQIKRFGEEVCEEEREGKKAKFKNQHGYVSN</sequence>
<protein>
    <recommendedName>
        <fullName evidence="3">CCHC-type domain-containing protein</fullName>
    </recommendedName>
</protein>
<dbReference type="InterPro" id="IPR057811">
    <property type="entry name" value="RBD_ZCCHC3_2nd"/>
</dbReference>
<feature type="compositionally biased region" description="Basic and acidic residues" evidence="2">
    <location>
        <begin position="931"/>
        <end position="940"/>
    </location>
</feature>
<feature type="compositionally biased region" description="Low complexity" evidence="2">
    <location>
        <begin position="220"/>
        <end position="232"/>
    </location>
</feature>
<dbReference type="Gene3D" id="4.10.60.10">
    <property type="entry name" value="Zinc finger, CCHC-type"/>
    <property type="match status" value="1"/>
</dbReference>
<dbReference type="InterPro" id="IPR042509">
    <property type="entry name" value="ZCCHC3"/>
</dbReference>
<dbReference type="PROSITE" id="PS50158">
    <property type="entry name" value="ZF_CCHC"/>
    <property type="match status" value="2"/>
</dbReference>
<proteinExistence type="predicted"/>
<feature type="compositionally biased region" description="Low complexity" evidence="2">
    <location>
        <begin position="529"/>
        <end position="539"/>
    </location>
</feature>
<feature type="compositionally biased region" description="Basic and acidic residues" evidence="2">
    <location>
        <begin position="747"/>
        <end position="758"/>
    </location>
</feature>
<reference evidence="4" key="1">
    <citation type="submission" date="2009-11" db="EMBL/GenBank/DDBJ databases">
        <authorList>
            <consortium name="US DOE Joint Genome Institute (JGI-PGF)"/>
            <person name="Ottilar R."/>
            <person name="Schmutz J."/>
            <person name="Salamov A."/>
            <person name="Cheng J.F."/>
            <person name="Lucas S."/>
            <person name="Pitluck S."/>
            <person name="Gundlach H."/>
            <person name="Guo Y."/>
            <person name="Haberer G."/>
            <person name="Nasrallah J."/>
            <person name="Mayer K.F.X."/>
            <person name="van de Peer Y."/>
            <person name="Weigel D."/>
            <person name="Grigoriev I.V."/>
        </authorList>
    </citation>
    <scope>NUCLEOTIDE SEQUENCE</scope>
    <source>
        <strain evidence="4">Nigerian</strain>
    </source>
</reference>
<feature type="region of interest" description="Disordered" evidence="2">
    <location>
        <begin position="416"/>
        <end position="471"/>
    </location>
</feature>
<dbReference type="EMBL" id="KV460687">
    <property type="protein sequence ID" value="OCA16007.1"/>
    <property type="molecule type" value="Genomic_DNA"/>
</dbReference>
<feature type="compositionally biased region" description="Acidic residues" evidence="2">
    <location>
        <begin position="909"/>
        <end position="923"/>
    </location>
</feature>
<keyword evidence="1" id="KW-0863">Zinc-finger</keyword>
<feature type="compositionally biased region" description="Basic residues" evidence="2">
    <location>
        <begin position="853"/>
        <end position="864"/>
    </location>
</feature>
<evidence type="ECO:0000256" key="2">
    <source>
        <dbReference type="SAM" id="MobiDB-lite"/>
    </source>
</evidence>
<dbReference type="GO" id="GO:0002218">
    <property type="term" value="P:activation of innate immune response"/>
    <property type="evidence" value="ECO:0007669"/>
    <property type="project" value="InterPro"/>
</dbReference>
<feature type="compositionally biased region" description="Polar residues" evidence="2">
    <location>
        <begin position="780"/>
        <end position="790"/>
    </location>
</feature>
<feature type="compositionally biased region" description="Low complexity" evidence="2">
    <location>
        <begin position="943"/>
        <end position="954"/>
    </location>
</feature>
<evidence type="ECO:0000256" key="1">
    <source>
        <dbReference type="PROSITE-ProRule" id="PRU00047"/>
    </source>
</evidence>
<name>A0A1B8XZ94_XENTR</name>
<evidence type="ECO:0000259" key="3">
    <source>
        <dbReference type="PROSITE" id="PS50158"/>
    </source>
</evidence>
<feature type="domain" description="CCHC-type" evidence="3">
    <location>
        <begin position="663"/>
        <end position="678"/>
    </location>
</feature>
<dbReference type="InterPro" id="IPR001878">
    <property type="entry name" value="Znf_CCHC"/>
</dbReference>
<dbReference type="PANTHER" id="PTHR22639:SF4">
    <property type="entry name" value="ZINC FINGER CCHC DOMAIN-CONTAINING PROTEIN 3"/>
    <property type="match status" value="1"/>
</dbReference>